<feature type="transmembrane region" description="Helical" evidence="8">
    <location>
        <begin position="182"/>
        <end position="204"/>
    </location>
</feature>
<proteinExistence type="predicted"/>
<dbReference type="AlphaFoldDB" id="A0A1F5KKH9"/>
<feature type="transmembrane region" description="Helical" evidence="8">
    <location>
        <begin position="304"/>
        <end position="324"/>
    </location>
</feature>
<dbReference type="InterPro" id="IPR050297">
    <property type="entry name" value="LipidA_mod_glycosyltrf_83"/>
</dbReference>
<reference evidence="10 11" key="1">
    <citation type="journal article" date="2016" name="Nat. Commun.">
        <title>Thousands of microbial genomes shed light on interconnected biogeochemical processes in an aquifer system.</title>
        <authorList>
            <person name="Anantharaman K."/>
            <person name="Brown C.T."/>
            <person name="Hug L.A."/>
            <person name="Sharon I."/>
            <person name="Castelle C.J."/>
            <person name="Probst A.J."/>
            <person name="Thomas B.C."/>
            <person name="Singh A."/>
            <person name="Wilkins M.J."/>
            <person name="Karaoz U."/>
            <person name="Brodie E.L."/>
            <person name="Williams K.H."/>
            <person name="Hubbard S.S."/>
            <person name="Banfield J.F."/>
        </authorList>
    </citation>
    <scope>NUCLEOTIDE SEQUENCE [LARGE SCALE GENOMIC DNA]</scope>
</reference>
<gene>
    <name evidence="10" type="ORF">A3D25_02100</name>
</gene>
<keyword evidence="2" id="KW-1003">Cell membrane</keyword>
<dbReference type="Proteomes" id="UP000177328">
    <property type="component" value="Unassembled WGS sequence"/>
</dbReference>
<keyword evidence="7 8" id="KW-0472">Membrane</keyword>
<sequence length="488" mass="55679">MIKFLKQPLLWLLVILCLAFVMRLYKLDSPIADWHSWRQADTAAVARNFYKEGFNIFYPKGDDMSQISETGKFNPLRLRYVEFPIYNAVVYAAYLLHGGVSEPLARLVSIIFSLGSIVLMYFLTKKYFGQGTALLAALLFAVLPYSIYYSRVILPEPSLIFFGLGMVYFTDRWIWESSKSTFGLAVIFSILAFLTKPTVIFYTLPLLYSYYLKEKGLFPIPKKYIGFVSLVLAPLLIWRLWINIHPEGIPSSAWLLNGNGIRFRPAFWRWIINDRFSRELLSPVGVFVFILGLVLRPLKNENLFLHLFAVGAFLYLIVFATGNVQHDYYQTLIVPAICIFTARGLWLMLKGLPLFLPRIVTIPLAIFLLSLTLGLTWYEIKGLYQINNPIIVEVGRKADTLLPKDAVVIAPYNGDTAFLYQINRTGFPVVAASFEDLIKDFGVTHYVSTNYDNDTATVLKKYKVIEQTPKYVIADLRYPSSTSGAVIK</sequence>
<evidence type="ECO:0000313" key="11">
    <source>
        <dbReference type="Proteomes" id="UP000177328"/>
    </source>
</evidence>
<feature type="transmembrane region" description="Helical" evidence="8">
    <location>
        <begin position="104"/>
        <end position="124"/>
    </location>
</feature>
<evidence type="ECO:0000256" key="4">
    <source>
        <dbReference type="ARBA" id="ARBA00022679"/>
    </source>
</evidence>
<dbReference type="Pfam" id="PF13231">
    <property type="entry name" value="PMT_2"/>
    <property type="match status" value="1"/>
</dbReference>
<evidence type="ECO:0000256" key="3">
    <source>
        <dbReference type="ARBA" id="ARBA00022676"/>
    </source>
</evidence>
<name>A0A1F5KKH9_9BACT</name>
<feature type="transmembrane region" description="Helical" evidence="8">
    <location>
        <begin position="280"/>
        <end position="298"/>
    </location>
</feature>
<protein>
    <recommendedName>
        <fullName evidence="9">Glycosyltransferase RgtA/B/C/D-like domain-containing protein</fullName>
    </recommendedName>
</protein>
<feature type="transmembrane region" description="Helical" evidence="8">
    <location>
        <begin position="131"/>
        <end position="147"/>
    </location>
</feature>
<feature type="transmembrane region" description="Helical" evidence="8">
    <location>
        <begin position="153"/>
        <end position="170"/>
    </location>
</feature>
<comment type="caution">
    <text evidence="10">The sequence shown here is derived from an EMBL/GenBank/DDBJ whole genome shotgun (WGS) entry which is preliminary data.</text>
</comment>
<keyword evidence="4" id="KW-0808">Transferase</keyword>
<dbReference type="InterPro" id="IPR038731">
    <property type="entry name" value="RgtA/B/C-like"/>
</dbReference>
<dbReference type="EMBL" id="MFDD01000002">
    <property type="protein sequence ID" value="OGE41295.1"/>
    <property type="molecule type" value="Genomic_DNA"/>
</dbReference>
<evidence type="ECO:0000259" key="9">
    <source>
        <dbReference type="Pfam" id="PF13231"/>
    </source>
</evidence>
<evidence type="ECO:0000313" key="10">
    <source>
        <dbReference type="EMBL" id="OGE41295.1"/>
    </source>
</evidence>
<comment type="subcellular location">
    <subcellularLocation>
        <location evidence="1">Cell membrane</location>
        <topology evidence="1">Multi-pass membrane protein</topology>
    </subcellularLocation>
</comment>
<feature type="transmembrane region" description="Helical" evidence="8">
    <location>
        <begin position="331"/>
        <end position="349"/>
    </location>
</feature>
<dbReference type="GO" id="GO:0016763">
    <property type="term" value="F:pentosyltransferase activity"/>
    <property type="evidence" value="ECO:0007669"/>
    <property type="project" value="TreeGrafter"/>
</dbReference>
<dbReference type="GO" id="GO:0005886">
    <property type="term" value="C:plasma membrane"/>
    <property type="evidence" value="ECO:0007669"/>
    <property type="project" value="UniProtKB-SubCell"/>
</dbReference>
<evidence type="ECO:0000256" key="2">
    <source>
        <dbReference type="ARBA" id="ARBA00022475"/>
    </source>
</evidence>
<evidence type="ECO:0000256" key="5">
    <source>
        <dbReference type="ARBA" id="ARBA00022692"/>
    </source>
</evidence>
<organism evidence="10 11">
    <name type="scientific">Candidatus Daviesbacteria bacterium RIFCSPHIGHO2_02_FULL_43_12</name>
    <dbReference type="NCBI Taxonomy" id="1797776"/>
    <lineage>
        <taxon>Bacteria</taxon>
        <taxon>Candidatus Daviesiibacteriota</taxon>
    </lineage>
</organism>
<dbReference type="PANTHER" id="PTHR33908:SF11">
    <property type="entry name" value="MEMBRANE PROTEIN"/>
    <property type="match status" value="1"/>
</dbReference>
<evidence type="ECO:0000256" key="1">
    <source>
        <dbReference type="ARBA" id="ARBA00004651"/>
    </source>
</evidence>
<evidence type="ECO:0000256" key="7">
    <source>
        <dbReference type="ARBA" id="ARBA00023136"/>
    </source>
</evidence>
<keyword evidence="3" id="KW-0328">Glycosyltransferase</keyword>
<evidence type="ECO:0000256" key="8">
    <source>
        <dbReference type="SAM" id="Phobius"/>
    </source>
</evidence>
<feature type="transmembrane region" description="Helical" evidence="8">
    <location>
        <begin position="224"/>
        <end position="242"/>
    </location>
</feature>
<dbReference type="GO" id="GO:0009103">
    <property type="term" value="P:lipopolysaccharide biosynthetic process"/>
    <property type="evidence" value="ECO:0007669"/>
    <property type="project" value="UniProtKB-ARBA"/>
</dbReference>
<feature type="transmembrane region" description="Helical" evidence="8">
    <location>
        <begin position="355"/>
        <end position="378"/>
    </location>
</feature>
<evidence type="ECO:0000256" key="6">
    <source>
        <dbReference type="ARBA" id="ARBA00022989"/>
    </source>
</evidence>
<feature type="transmembrane region" description="Helical" evidence="8">
    <location>
        <begin position="9"/>
        <end position="25"/>
    </location>
</feature>
<accession>A0A1F5KKH9</accession>
<dbReference type="PANTHER" id="PTHR33908">
    <property type="entry name" value="MANNOSYLTRANSFERASE YKCB-RELATED"/>
    <property type="match status" value="1"/>
</dbReference>
<keyword evidence="6 8" id="KW-1133">Transmembrane helix</keyword>
<feature type="domain" description="Glycosyltransferase RgtA/B/C/D-like" evidence="9">
    <location>
        <begin position="95"/>
        <end position="238"/>
    </location>
</feature>
<keyword evidence="5 8" id="KW-0812">Transmembrane</keyword>